<feature type="domain" description="Opacity-associated protein A LysM-like" evidence="3">
    <location>
        <begin position="303"/>
        <end position="382"/>
    </location>
</feature>
<dbReference type="Gene3D" id="3.10.450.350">
    <property type="match status" value="1"/>
</dbReference>
<organism evidence="4 5">
    <name type="scientific">Volucribacter amazonae</name>
    <dbReference type="NCBI Taxonomy" id="256731"/>
    <lineage>
        <taxon>Bacteria</taxon>
        <taxon>Pseudomonadati</taxon>
        <taxon>Pseudomonadota</taxon>
        <taxon>Gammaproteobacteria</taxon>
        <taxon>Pasteurellales</taxon>
        <taxon>Pasteurellaceae</taxon>
        <taxon>Volucribacter</taxon>
    </lineage>
</organism>
<feature type="region of interest" description="Disordered" evidence="1">
    <location>
        <begin position="228"/>
        <end position="283"/>
    </location>
</feature>
<feature type="region of interest" description="Disordered" evidence="1">
    <location>
        <begin position="1"/>
        <end position="22"/>
    </location>
</feature>
<keyword evidence="2" id="KW-0472">Membrane</keyword>
<evidence type="ECO:0000256" key="1">
    <source>
        <dbReference type="SAM" id="MobiDB-lite"/>
    </source>
</evidence>
<feature type="compositionally biased region" description="Basic and acidic residues" evidence="1">
    <location>
        <begin position="91"/>
        <end position="111"/>
    </location>
</feature>
<feature type="transmembrane region" description="Helical" evidence="2">
    <location>
        <begin position="134"/>
        <end position="151"/>
    </location>
</feature>
<proteinExistence type="predicted"/>
<dbReference type="EMBL" id="LWID01000001">
    <property type="protein sequence ID" value="MDG6894850.1"/>
    <property type="molecule type" value="Genomic_DNA"/>
</dbReference>
<comment type="caution">
    <text evidence="4">The sequence shown here is derived from an EMBL/GenBank/DDBJ whole genome shotgun (WGS) entry which is preliminary data.</text>
</comment>
<keyword evidence="2" id="KW-0812">Transmembrane</keyword>
<feature type="compositionally biased region" description="Polar residues" evidence="1">
    <location>
        <begin position="1"/>
        <end position="17"/>
    </location>
</feature>
<keyword evidence="5" id="KW-1185">Reference proteome</keyword>
<dbReference type="InterPro" id="IPR007340">
    <property type="entry name" value="LysM_Opacity-associatedA"/>
</dbReference>
<gene>
    <name evidence="4" type="ORF">A6A20_04235</name>
</gene>
<protein>
    <recommendedName>
        <fullName evidence="3">Opacity-associated protein A LysM-like domain-containing protein</fullName>
    </recommendedName>
</protein>
<evidence type="ECO:0000259" key="3">
    <source>
        <dbReference type="Pfam" id="PF04225"/>
    </source>
</evidence>
<accession>A0A9X4PGP4</accession>
<feature type="compositionally biased region" description="Polar residues" evidence="1">
    <location>
        <begin position="63"/>
        <end position="73"/>
    </location>
</feature>
<dbReference type="RefSeq" id="WP_279572306.1">
    <property type="nucleotide sequence ID" value="NZ_LWID01000001.1"/>
</dbReference>
<reference evidence="4" key="1">
    <citation type="submission" date="2016-03" db="EMBL/GenBank/DDBJ databases">
        <title>Co-evolution between Pasteurellaceae and their hosts.</title>
        <authorList>
            <person name="Hansen M.J."/>
            <person name="Bojesen A.M."/>
            <person name="Planet P."/>
        </authorList>
    </citation>
    <scope>NUCLEOTIDE SEQUENCE</scope>
    <source>
        <strain evidence="4">146/S8/89</strain>
    </source>
</reference>
<dbReference type="Pfam" id="PF04225">
    <property type="entry name" value="LysM_OapA"/>
    <property type="match status" value="1"/>
</dbReference>
<dbReference type="Proteomes" id="UP001155500">
    <property type="component" value="Unassembled WGS sequence"/>
</dbReference>
<name>A0A9X4PGP4_9PAST</name>
<dbReference type="AlphaFoldDB" id="A0A9X4PGP4"/>
<sequence length="382" mass="42557">MDSDKNNTQQQPEQNQLDLEFNQIEPITPKKVVEPTPSFWDKVKGIVATFGRTQKEEKIRQEPSLTQSQPSVNDEQEKLTENETGLEQVQDLEHSQHHKENPSLTETKTEKGFDWKRPENWAFLQKLPQKHRRIVVALCAFIILLLLFLWLKPSSSTVDSLHQSQNNLPIEFQPLDQSLIVEENDAEPEIIITEQIQFTAPSLMTTAANIASAVVLPKAEAVAEETVHHSQTIAPPARQAESVKTAPKTEQKPATKAVQNTAKATPRPATNRPVENKQNTNKPAPVVEANKAKTNTVATGTNKTLTISKGVSLMQVFRDNNLNISDVNAMTRANGAGNVLSSFKPGDKVQVSIQPNGRVGELRLQNGSRFIRQADGSYIYRK</sequence>
<evidence type="ECO:0000313" key="5">
    <source>
        <dbReference type="Proteomes" id="UP001155500"/>
    </source>
</evidence>
<dbReference type="GO" id="GO:0042834">
    <property type="term" value="F:peptidoglycan binding"/>
    <property type="evidence" value="ECO:0007669"/>
    <property type="project" value="InterPro"/>
</dbReference>
<keyword evidence="2" id="KW-1133">Transmembrane helix</keyword>
<feature type="region of interest" description="Disordered" evidence="1">
    <location>
        <begin position="52"/>
        <end position="111"/>
    </location>
</feature>
<evidence type="ECO:0000313" key="4">
    <source>
        <dbReference type="EMBL" id="MDG6894850.1"/>
    </source>
</evidence>
<evidence type="ECO:0000256" key="2">
    <source>
        <dbReference type="SAM" id="Phobius"/>
    </source>
</evidence>